<dbReference type="Proteomes" id="UP000053660">
    <property type="component" value="Unassembled WGS sequence"/>
</dbReference>
<dbReference type="AlphaFoldDB" id="A0A0B1SGI2"/>
<keyword evidence="2" id="KW-1185">Reference proteome</keyword>
<name>A0A0B1SGI2_OESDE</name>
<organism evidence="1 2">
    <name type="scientific">Oesophagostomum dentatum</name>
    <name type="common">Nodular worm</name>
    <dbReference type="NCBI Taxonomy" id="61180"/>
    <lineage>
        <taxon>Eukaryota</taxon>
        <taxon>Metazoa</taxon>
        <taxon>Ecdysozoa</taxon>
        <taxon>Nematoda</taxon>
        <taxon>Chromadorea</taxon>
        <taxon>Rhabditida</taxon>
        <taxon>Rhabditina</taxon>
        <taxon>Rhabditomorpha</taxon>
        <taxon>Strongyloidea</taxon>
        <taxon>Strongylidae</taxon>
        <taxon>Oesophagostomum</taxon>
    </lineage>
</organism>
<dbReference type="GO" id="GO:0005737">
    <property type="term" value="C:cytoplasm"/>
    <property type="evidence" value="ECO:0007669"/>
    <property type="project" value="TreeGrafter"/>
</dbReference>
<accession>A0A0B1SGI2</accession>
<protein>
    <submittedName>
        <fullName evidence="1">Uncharacterized protein</fullName>
    </submittedName>
</protein>
<dbReference type="Pfam" id="PF12796">
    <property type="entry name" value="Ank_2"/>
    <property type="match status" value="1"/>
</dbReference>
<dbReference type="PANTHER" id="PTHR24168">
    <property type="entry name" value="KN MOTIF AND ANKYRIN REPEAT DOMAIN-CONTAINING"/>
    <property type="match status" value="1"/>
</dbReference>
<evidence type="ECO:0000313" key="2">
    <source>
        <dbReference type="Proteomes" id="UP000053660"/>
    </source>
</evidence>
<dbReference type="PANTHER" id="PTHR24168:SF21">
    <property type="entry name" value="KANK, ISOFORM D"/>
    <property type="match status" value="1"/>
</dbReference>
<reference evidence="1 2" key="1">
    <citation type="submission" date="2014-03" db="EMBL/GenBank/DDBJ databases">
        <title>Draft genome of the hookworm Oesophagostomum dentatum.</title>
        <authorList>
            <person name="Mitreva M."/>
        </authorList>
    </citation>
    <scope>NUCLEOTIDE SEQUENCE [LARGE SCALE GENOMIC DNA]</scope>
    <source>
        <strain evidence="1 2">OD-Hann</strain>
    </source>
</reference>
<dbReference type="InterPro" id="IPR002110">
    <property type="entry name" value="Ankyrin_rpt"/>
</dbReference>
<sequence length="64" mass="6789">MCAAEHGHKDIVKLLLAQPGIDAALTDCDSSTALSIAVENGHRDIGVLIYAHLNYSRAEAIDEA</sequence>
<dbReference type="OrthoDB" id="5841893at2759"/>
<evidence type="ECO:0000313" key="1">
    <source>
        <dbReference type="EMBL" id="KHJ82617.1"/>
    </source>
</evidence>
<proteinExistence type="predicted"/>
<dbReference type="GO" id="GO:0030837">
    <property type="term" value="P:negative regulation of actin filament polymerization"/>
    <property type="evidence" value="ECO:0007669"/>
    <property type="project" value="InterPro"/>
</dbReference>
<dbReference type="SUPFAM" id="SSF48403">
    <property type="entry name" value="Ankyrin repeat"/>
    <property type="match status" value="1"/>
</dbReference>
<dbReference type="GO" id="GO:0005856">
    <property type="term" value="C:cytoskeleton"/>
    <property type="evidence" value="ECO:0007669"/>
    <property type="project" value="TreeGrafter"/>
</dbReference>
<dbReference type="InterPro" id="IPR047184">
    <property type="entry name" value="KANK1-4"/>
</dbReference>
<gene>
    <name evidence="1" type="ORF">OESDEN_17689</name>
</gene>
<dbReference type="InterPro" id="IPR036770">
    <property type="entry name" value="Ankyrin_rpt-contain_sf"/>
</dbReference>
<dbReference type="EMBL" id="KN578242">
    <property type="protein sequence ID" value="KHJ82617.1"/>
    <property type="molecule type" value="Genomic_DNA"/>
</dbReference>
<dbReference type="Gene3D" id="1.25.40.20">
    <property type="entry name" value="Ankyrin repeat-containing domain"/>
    <property type="match status" value="1"/>
</dbReference>